<evidence type="ECO:0000256" key="4">
    <source>
        <dbReference type="ARBA" id="ARBA00019905"/>
    </source>
</evidence>
<sequence length="608" mass="67816">MVTHAPTPIEEYALLGDTETAALVSRAGSIDWLCLPRFDSTACFAALLGTPEHGRWLLGPLAPAKSTRRYVENSFVLETIHETDTGAVKVLDLMPLGDGRADIVRSVEGLHGSVTMRHEWVVRFDYGKVRPWVSHGTGHRLDGDVITAVAGPDMLVLRGSRLPHPRDGVHEDEFEVTAGQTHTFSTTWFPSYEQVPPPLDIDSRVAETIRVSNEWAQRCTYEGPYRELVVRSLLTLRGMTHSRFGGIVAAPTTSLPEDFGGERNWDYRYCWLRDASLTLEALVASGYVDEARLWRNWLLRAVAGDPEDLQIMYAINGSRRLPERTLDHLPGYAGSTPVRIGNGAVDQRQSDVLGEVMIALDEARAKGLEVSTQSWAMQRALVQNLAQHWQEPDNGLWEIRGEPQHFTHSRVMVWAAFDRAVRGIEKWGLDGPLEQWRELRDQVRDEVLAKGFDADRNTFTQHYDTTEVDASLLLIPLVGFLPPDDPRVLGTLTAVEQDLMREGFLLRYRTETGVDGLSGDEHPFLACSWWLVSAYAVCGQVDKARELMDRLVALFNDVGLISEEYDPHEQRMVGNFPQAFSHLTFIGAAHALAEAEAKGAAHAGGQLP</sequence>
<dbReference type="OrthoDB" id="3902805at2"/>
<evidence type="ECO:0000256" key="10">
    <source>
        <dbReference type="ARBA" id="ARBA00053030"/>
    </source>
</evidence>
<dbReference type="EMBL" id="LT629711">
    <property type="protein sequence ID" value="SDP00922.1"/>
    <property type="molecule type" value="Genomic_DNA"/>
</dbReference>
<dbReference type="RefSeq" id="WP_091782739.1">
    <property type="nucleotide sequence ID" value="NZ_LT629711.1"/>
</dbReference>
<comment type="pathway">
    <text evidence="11">Glycan degradation; trehalose degradation; D-glucose from alpha,alpha-trehalose: step 1/1.</text>
</comment>
<evidence type="ECO:0000256" key="11">
    <source>
        <dbReference type="ARBA" id="ARBA00060615"/>
    </source>
</evidence>
<protein>
    <recommendedName>
        <fullName evidence="4">Trehalase</fullName>
        <ecNumber evidence="3">3.2.1.28</ecNumber>
    </recommendedName>
    <alternativeName>
        <fullName evidence="8">Alpha,alpha-trehalase</fullName>
    </alternativeName>
    <alternativeName>
        <fullName evidence="9">Alpha,alpha-trehalose glucohydrolase</fullName>
    </alternativeName>
</protein>
<keyword evidence="5" id="KW-0378">Hydrolase</keyword>
<organism evidence="14 15">
    <name type="scientific">Pedococcus dokdonensis</name>
    <dbReference type="NCBI Taxonomy" id="443156"/>
    <lineage>
        <taxon>Bacteria</taxon>
        <taxon>Bacillati</taxon>
        <taxon>Actinomycetota</taxon>
        <taxon>Actinomycetes</taxon>
        <taxon>Micrococcales</taxon>
        <taxon>Intrasporangiaceae</taxon>
        <taxon>Pedococcus</taxon>
    </lineage>
</organism>
<evidence type="ECO:0000256" key="1">
    <source>
        <dbReference type="ARBA" id="ARBA00001576"/>
    </source>
</evidence>
<evidence type="ECO:0000256" key="2">
    <source>
        <dbReference type="ARBA" id="ARBA00006188"/>
    </source>
</evidence>
<keyword evidence="7" id="KW-0326">Glycosidase</keyword>
<dbReference type="InterPro" id="IPR008928">
    <property type="entry name" value="6-hairpin_glycosidase_sf"/>
</dbReference>
<evidence type="ECO:0000256" key="7">
    <source>
        <dbReference type="ARBA" id="ARBA00023295"/>
    </source>
</evidence>
<dbReference type="InterPro" id="IPR012341">
    <property type="entry name" value="6hp_glycosidase-like_sf"/>
</dbReference>
<evidence type="ECO:0000313" key="14">
    <source>
        <dbReference type="EMBL" id="SDP00922.1"/>
    </source>
</evidence>
<dbReference type="Pfam" id="PF00723">
    <property type="entry name" value="Glyco_hydro_15"/>
    <property type="match status" value="1"/>
</dbReference>
<dbReference type="Pfam" id="PF19291">
    <property type="entry name" value="TREH_N"/>
    <property type="match status" value="1"/>
</dbReference>
<evidence type="ECO:0000259" key="13">
    <source>
        <dbReference type="Pfam" id="PF19291"/>
    </source>
</evidence>
<gene>
    <name evidence="14" type="ORF">SAMN04489867_1166</name>
</gene>
<proteinExistence type="inferred from homology"/>
<accession>A0A1H0P7B5</accession>
<comment type="similarity">
    <text evidence="2">Belongs to the glycosyl hydrolase 15 family.</text>
</comment>
<dbReference type="SUPFAM" id="SSF48208">
    <property type="entry name" value="Six-hairpin glycosidases"/>
    <property type="match status" value="1"/>
</dbReference>
<comment type="catalytic activity">
    <reaction evidence="1">
        <text>alpha,alpha-trehalose + H2O = alpha-D-glucose + beta-D-glucose</text>
        <dbReference type="Rhea" id="RHEA:32675"/>
        <dbReference type="ChEBI" id="CHEBI:15377"/>
        <dbReference type="ChEBI" id="CHEBI:15903"/>
        <dbReference type="ChEBI" id="CHEBI:16551"/>
        <dbReference type="ChEBI" id="CHEBI:17925"/>
        <dbReference type="EC" id="3.2.1.28"/>
    </reaction>
</comment>
<name>A0A1H0P7B5_9MICO</name>
<evidence type="ECO:0000256" key="5">
    <source>
        <dbReference type="ARBA" id="ARBA00022801"/>
    </source>
</evidence>
<evidence type="ECO:0000256" key="8">
    <source>
        <dbReference type="ARBA" id="ARBA00030473"/>
    </source>
</evidence>
<evidence type="ECO:0000256" key="9">
    <source>
        <dbReference type="ARBA" id="ARBA00031637"/>
    </source>
</evidence>
<dbReference type="GO" id="GO:0004555">
    <property type="term" value="F:alpha,alpha-trehalase activity"/>
    <property type="evidence" value="ECO:0007669"/>
    <property type="project" value="UniProtKB-EC"/>
</dbReference>
<feature type="domain" description="GH15-like" evidence="12">
    <location>
        <begin position="223"/>
        <end position="589"/>
    </location>
</feature>
<reference evidence="15" key="1">
    <citation type="submission" date="2016-10" db="EMBL/GenBank/DDBJ databases">
        <authorList>
            <person name="Varghese N."/>
            <person name="Submissions S."/>
        </authorList>
    </citation>
    <scope>NUCLEOTIDE SEQUENCE [LARGE SCALE GENOMIC DNA]</scope>
    <source>
        <strain evidence="15">DSM 22329</strain>
    </source>
</reference>
<dbReference type="EC" id="3.2.1.28" evidence="3"/>
<dbReference type="GO" id="GO:0005993">
    <property type="term" value="P:trehalose catabolic process"/>
    <property type="evidence" value="ECO:0007669"/>
    <property type="project" value="UniProtKB-ARBA"/>
</dbReference>
<evidence type="ECO:0000313" key="15">
    <source>
        <dbReference type="Proteomes" id="UP000199077"/>
    </source>
</evidence>
<keyword evidence="15" id="KW-1185">Reference proteome</keyword>
<dbReference type="FunFam" id="1.50.10.10:FF:000005">
    <property type="entry name" value="Glycosyl hydrolase, glucoamylase"/>
    <property type="match status" value="1"/>
</dbReference>
<dbReference type="InterPro" id="IPR011613">
    <property type="entry name" value="GH15-like"/>
</dbReference>
<dbReference type="AlphaFoldDB" id="A0A1H0P7B5"/>
<feature type="domain" description="Trehalase-like N-terminal" evidence="13">
    <location>
        <begin position="4"/>
        <end position="131"/>
    </location>
</feature>
<keyword evidence="6" id="KW-0119">Carbohydrate metabolism</keyword>
<evidence type="ECO:0000259" key="12">
    <source>
        <dbReference type="Pfam" id="PF00723"/>
    </source>
</evidence>
<dbReference type="STRING" id="443156.SAMN04489867_1166"/>
<dbReference type="PANTHER" id="PTHR31616:SF0">
    <property type="entry name" value="GLUCAN 1,4-ALPHA-GLUCOSIDASE"/>
    <property type="match status" value="1"/>
</dbReference>
<evidence type="ECO:0000256" key="6">
    <source>
        <dbReference type="ARBA" id="ARBA00023277"/>
    </source>
</evidence>
<dbReference type="InterPro" id="IPR045582">
    <property type="entry name" value="Trehalase-like_N"/>
</dbReference>
<evidence type="ECO:0000256" key="3">
    <source>
        <dbReference type="ARBA" id="ARBA00012757"/>
    </source>
</evidence>
<dbReference type="PANTHER" id="PTHR31616">
    <property type="entry name" value="TREHALASE"/>
    <property type="match status" value="1"/>
</dbReference>
<comment type="cofactor">
    <cofactor evidence="10">
        <name>phosphate</name>
        <dbReference type="ChEBI" id="CHEBI:43474"/>
    </cofactor>
</comment>
<dbReference type="Gene3D" id="1.50.10.10">
    <property type="match status" value="1"/>
</dbReference>
<dbReference type="Proteomes" id="UP000199077">
    <property type="component" value="Chromosome I"/>
</dbReference>